<dbReference type="PANTHER" id="PTHR34293">
    <property type="entry name" value="HTH-TYPE TRANSCRIPTIONAL REGULATOR TRMBL2"/>
    <property type="match status" value="1"/>
</dbReference>
<reference evidence="2 3" key="1">
    <citation type="journal article" date="2009" name="Stand. Genomic Sci.">
        <title>Complete genome sequence of Methanocorpusculum labreanum type strain Z.</title>
        <authorList>
            <person name="Anderson I.J."/>
            <person name="Sieprawska-Lupa M."/>
            <person name="Goltsman E."/>
            <person name="Lapidus A."/>
            <person name="Copeland A."/>
            <person name="Glavina Del Rio T."/>
            <person name="Tice H."/>
            <person name="Dalin E."/>
            <person name="Barry K."/>
            <person name="Pitluck S."/>
            <person name="Hauser L."/>
            <person name="Land M."/>
            <person name="Lucas S."/>
            <person name="Richardson P."/>
            <person name="Whitman W.B."/>
            <person name="Kyrpides N.C."/>
        </authorList>
    </citation>
    <scope>NUCLEOTIDE SEQUENCE [LARGE SCALE GENOMIC DNA]</scope>
    <source>
        <strain evidence="3">ATCC 43576 / DSM 4855 / Z</strain>
    </source>
</reference>
<dbReference type="GeneID" id="4795453"/>
<organism evidence="2 3">
    <name type="scientific">Methanocorpusculum labreanum (strain ATCC 43576 / DSM 4855 / Z)</name>
    <dbReference type="NCBI Taxonomy" id="410358"/>
    <lineage>
        <taxon>Archaea</taxon>
        <taxon>Methanobacteriati</taxon>
        <taxon>Methanobacteriota</taxon>
        <taxon>Stenosarchaea group</taxon>
        <taxon>Methanomicrobia</taxon>
        <taxon>Methanomicrobiales</taxon>
        <taxon>Methanocorpusculaceae</taxon>
        <taxon>Methanocorpusculum</taxon>
    </lineage>
</organism>
<dbReference type="KEGG" id="mla:Mlab_0497"/>
<dbReference type="InterPro" id="IPR051797">
    <property type="entry name" value="TrmB-like"/>
</dbReference>
<gene>
    <name evidence="2" type="ordered locus">Mlab_0497</name>
</gene>
<proteinExistence type="predicted"/>
<protein>
    <submittedName>
        <fullName evidence="2">Transcriptional regulator, TrmB</fullName>
    </submittedName>
</protein>
<dbReference type="Gene3D" id="1.10.10.10">
    <property type="entry name" value="Winged helix-like DNA-binding domain superfamily/Winged helix DNA-binding domain"/>
    <property type="match status" value="1"/>
</dbReference>
<dbReference type="Pfam" id="PF01978">
    <property type="entry name" value="TrmB"/>
    <property type="match status" value="1"/>
</dbReference>
<dbReference type="InterPro" id="IPR036390">
    <property type="entry name" value="WH_DNA-bd_sf"/>
</dbReference>
<dbReference type="EMBL" id="CP000559">
    <property type="protein sequence ID" value="ABN06671.1"/>
    <property type="molecule type" value="Genomic_DNA"/>
</dbReference>
<dbReference type="InterPro" id="IPR036388">
    <property type="entry name" value="WH-like_DNA-bd_sf"/>
</dbReference>
<dbReference type="OrthoDB" id="30795at2157"/>
<dbReference type="SUPFAM" id="SSF46785">
    <property type="entry name" value="Winged helix' DNA-binding domain"/>
    <property type="match status" value="1"/>
</dbReference>
<evidence type="ECO:0000313" key="3">
    <source>
        <dbReference type="Proteomes" id="UP000000365"/>
    </source>
</evidence>
<dbReference type="eggNOG" id="arCOG02037">
    <property type="taxonomic scope" value="Archaea"/>
</dbReference>
<evidence type="ECO:0000259" key="1">
    <source>
        <dbReference type="Pfam" id="PF01978"/>
    </source>
</evidence>
<feature type="domain" description="Transcription regulator TrmB N-terminal" evidence="1">
    <location>
        <begin position="10"/>
        <end position="75"/>
    </location>
</feature>
<dbReference type="PANTHER" id="PTHR34293:SF1">
    <property type="entry name" value="HTH-TYPE TRANSCRIPTIONAL REGULATOR TRMBL2"/>
    <property type="match status" value="1"/>
</dbReference>
<evidence type="ECO:0000313" key="2">
    <source>
        <dbReference type="EMBL" id="ABN06671.1"/>
    </source>
</evidence>
<dbReference type="RefSeq" id="WP_011832872.1">
    <property type="nucleotide sequence ID" value="NC_008942.1"/>
</dbReference>
<dbReference type="STRING" id="410358.Mlab_0497"/>
<dbReference type="Proteomes" id="UP000000365">
    <property type="component" value="Chromosome"/>
</dbReference>
<dbReference type="HOGENOM" id="CLU_072493_2_0_2"/>
<name>A2SQR5_METLZ</name>
<dbReference type="AlphaFoldDB" id="A2SQR5"/>
<keyword evidence="3" id="KW-1185">Reference proteome</keyword>
<accession>A2SQR5</accession>
<dbReference type="InterPro" id="IPR002831">
    <property type="entry name" value="Tscrpt_reg_TrmB_N"/>
</dbReference>
<sequence length="252" mass="29015">MFEENMIVQLKGIGMSEYESKVYLTLICINSASPRELHETTNIPRGRVYETLTTLEKKGFIISNRQSPVRYRVADIPHTVERLKREAVIRYDTLGMALETFAALACTDQLGQTYTIQSEWGIENHIRFLLKTAKNELLIISDDPAFYQYFAEELSQAVKRVSVNSVVSNKKTAKKIPFPCYLADKDTKESLFQPPILRKMSLPTKVIIYADRKEVLAVYVREGKKEAVFTRNNIYADFITRTVMKNQVRLSQ</sequence>